<feature type="transmembrane region" description="Helical" evidence="1">
    <location>
        <begin position="21"/>
        <end position="43"/>
    </location>
</feature>
<dbReference type="OrthoDB" id="8582979at2"/>
<dbReference type="KEGG" id="cthd:CDO33_11410"/>
<comment type="caution">
    <text evidence="2">The sequence shown here is derived from an EMBL/GenBank/DDBJ whole genome shotgun (WGS) entry which is preliminary data.</text>
</comment>
<proteinExistence type="predicted"/>
<dbReference type="EMBL" id="NIOJ01000003">
    <property type="protein sequence ID" value="PNU01272.1"/>
    <property type="molecule type" value="Genomic_DNA"/>
</dbReference>
<organism evidence="2 3">
    <name type="scientific">Clostridium thermosuccinogenes</name>
    <dbReference type="NCBI Taxonomy" id="84032"/>
    <lineage>
        <taxon>Bacteria</taxon>
        <taxon>Bacillati</taxon>
        <taxon>Bacillota</taxon>
        <taxon>Clostridia</taxon>
        <taxon>Eubacteriales</taxon>
        <taxon>Clostridiaceae</taxon>
        <taxon>Clostridium</taxon>
    </lineage>
</organism>
<feature type="transmembrane region" description="Helical" evidence="1">
    <location>
        <begin position="58"/>
        <end position="76"/>
    </location>
</feature>
<protein>
    <submittedName>
        <fullName evidence="2">ABC transporter permease</fullName>
    </submittedName>
</protein>
<feature type="transmembrane region" description="Helical" evidence="1">
    <location>
        <begin position="237"/>
        <end position="255"/>
    </location>
</feature>
<accession>A0A2K2FLC6</accession>
<sequence>MKVYASVFKMRLINGLQYRTAALAGVATQFFWGFMFIMIYEAFYQNASVKQPITLEQLIDYVWLQQAFLAFITFWFRDGEIFDLITSGNIAYELCRPSGIYGFWYSKLVAQRLSSALLRCFPILIIAFLLPEHYGLSVPPGIDAFIMFIVTLLLGLLVLVATSMFIYISVFYTMSPTGSQLLFNIIGDFFSGVLIPIPLMPEWLQRIAYILPFRLASDLPFRVYSGNIPVEEAMKSILIQLIWLGILVVSGRGLLGKALKRVVVQGG</sequence>
<dbReference type="Proteomes" id="UP000236151">
    <property type="component" value="Unassembled WGS sequence"/>
</dbReference>
<name>A0A2K2FLC6_9CLOT</name>
<keyword evidence="1" id="KW-0812">Transmembrane</keyword>
<feature type="transmembrane region" description="Helical" evidence="1">
    <location>
        <begin position="116"/>
        <end position="134"/>
    </location>
</feature>
<dbReference type="AlphaFoldDB" id="A0A2K2FLC6"/>
<gene>
    <name evidence="2" type="ORF">CDQ84_02490</name>
</gene>
<keyword evidence="3" id="KW-1185">Reference proteome</keyword>
<reference evidence="2 3" key="1">
    <citation type="submission" date="2017-06" db="EMBL/GenBank/DDBJ databases">
        <title>Investigating the central metabolism of Clostridium thermosuccinogenes.</title>
        <authorList>
            <person name="Koendjbiharie J.G."/>
            <person name="van Kranenburg R."/>
        </authorList>
    </citation>
    <scope>NUCLEOTIDE SEQUENCE [LARGE SCALE GENOMIC DNA]</scope>
    <source>
        <strain evidence="2 3">DSM 5806</strain>
    </source>
</reference>
<evidence type="ECO:0000313" key="3">
    <source>
        <dbReference type="Proteomes" id="UP000236151"/>
    </source>
</evidence>
<feature type="transmembrane region" description="Helical" evidence="1">
    <location>
        <begin position="146"/>
        <end position="169"/>
    </location>
</feature>
<keyword evidence="1" id="KW-0472">Membrane</keyword>
<feature type="transmembrane region" description="Helical" evidence="1">
    <location>
        <begin position="181"/>
        <end position="199"/>
    </location>
</feature>
<dbReference type="PANTHER" id="PTHR36832:SF2">
    <property type="entry name" value="INTEGRAL MEMBRANE PROTEIN"/>
    <property type="match status" value="1"/>
</dbReference>
<keyword evidence="1" id="KW-1133">Transmembrane helix</keyword>
<evidence type="ECO:0000256" key="1">
    <source>
        <dbReference type="SAM" id="Phobius"/>
    </source>
</evidence>
<evidence type="ECO:0000313" key="2">
    <source>
        <dbReference type="EMBL" id="PNU01272.1"/>
    </source>
</evidence>
<dbReference type="RefSeq" id="WP_103080128.1">
    <property type="nucleotide sequence ID" value="NZ_CP021850.1"/>
</dbReference>
<dbReference type="PANTHER" id="PTHR36832">
    <property type="entry name" value="SLR1174 PROTEIN-RELATED"/>
    <property type="match status" value="1"/>
</dbReference>